<evidence type="ECO:0000313" key="1">
    <source>
        <dbReference type="EMBL" id="ULT83534.1"/>
    </source>
</evidence>
<dbReference type="InterPro" id="IPR021942">
    <property type="entry name" value="DUF3557"/>
</dbReference>
<sequence>MLAAIPDMDRRLSYGSLKCVLQKFKANFRFRLAERLPEIRCAEKAVPLYIDKFTFAEEGFKLNNTEYQLGVICQVRDGPAQKTFIGQAQYGGHPRDIDRFGYEIRSFTELTPGDIFVQDYNPQMDADDDLEFETTEESLLIQQNRLIALEKEKIELEHAPEEVENIPENPMELDLSEEDLIGIEPEEEDDLMDPDQVERGRDQVLSRKEQLEKINISIIYAKTLLAYIEFDLERNRRKRDNLPSLFDFFIQFTKTSPDGTVYIERFNYDKSLMAARKYLICKLLGNRKPVMKIKSLGFWARPGGGLVISLPEGIKLDVQNFGTSGNLSDVLERVEPVLEYPNRPFNLLTSDSLRLEDAQNPKVQNAEVLVLSDNWDVDYIALCREVQNKNIVIFLGQEMQPLEYGLLVEDLIETKGTVGTFYEITQTGEDKTKEAMRFIAAHFENVVMRERFRLAEGLPKIQWADKAVPLFISKLTICEEGHKLNDTDYRLGVICHTCNGYAPKTIICGNQYGHLRDIDRFRFEKRLFPEFTPGDIFVQDFNPQRGVDDDLELAITEASFMMEHDRLTALEKFTKVFSDGTVHIERFNYDKSLMEAWRYLICKTLGNRKSINKIESLGFQAQKHDGLVVCLPEGIKLNVRNFATSGNLSEVLQRVEPMLESPNRPFGRLTSDGLRLEDAHNPKV</sequence>
<reference evidence="1 2" key="1">
    <citation type="submission" date="2022-05" db="EMBL/GenBank/DDBJ databases">
        <title>Chromosome-level reference genomes for two strains of Caenorhabditis briggsae: an improved platform for comparative genomics.</title>
        <authorList>
            <person name="Stevens L."/>
            <person name="Andersen E.C."/>
        </authorList>
    </citation>
    <scope>NUCLEOTIDE SEQUENCE [LARGE SCALE GENOMIC DNA]</scope>
    <source>
        <strain evidence="1">QX1410_ONT</strain>
        <tissue evidence="1">Whole-organism</tissue>
    </source>
</reference>
<dbReference type="Pfam" id="PF12078">
    <property type="entry name" value="DUF3557"/>
    <property type="match status" value="2"/>
</dbReference>
<protein>
    <submittedName>
        <fullName evidence="1">Uncharacterized protein</fullName>
    </submittedName>
</protein>
<dbReference type="EMBL" id="CP090896">
    <property type="protein sequence ID" value="ULT83534.1"/>
    <property type="molecule type" value="Genomic_DNA"/>
</dbReference>
<gene>
    <name evidence="1" type="ORF">L3Y34_012633</name>
</gene>
<dbReference type="AlphaFoldDB" id="A0AAE9CW41"/>
<dbReference type="PANTHER" id="PTHR31379:SF1">
    <property type="entry name" value="F-BOX C PROTEIN-RELATED"/>
    <property type="match status" value="1"/>
</dbReference>
<proteinExistence type="predicted"/>
<dbReference type="PANTHER" id="PTHR31379">
    <property type="entry name" value="F-BOX C PROTEIN-RELATED-RELATED"/>
    <property type="match status" value="1"/>
</dbReference>
<evidence type="ECO:0000313" key="2">
    <source>
        <dbReference type="Proteomes" id="UP000827892"/>
    </source>
</evidence>
<organism evidence="1 2">
    <name type="scientific">Caenorhabditis briggsae</name>
    <dbReference type="NCBI Taxonomy" id="6238"/>
    <lineage>
        <taxon>Eukaryota</taxon>
        <taxon>Metazoa</taxon>
        <taxon>Ecdysozoa</taxon>
        <taxon>Nematoda</taxon>
        <taxon>Chromadorea</taxon>
        <taxon>Rhabditida</taxon>
        <taxon>Rhabditina</taxon>
        <taxon>Rhabditomorpha</taxon>
        <taxon>Rhabditoidea</taxon>
        <taxon>Rhabditidae</taxon>
        <taxon>Peloderinae</taxon>
        <taxon>Caenorhabditis</taxon>
    </lineage>
</organism>
<dbReference type="Proteomes" id="UP000827892">
    <property type="component" value="Chromosome X"/>
</dbReference>
<name>A0AAE9CW41_CAEBR</name>
<accession>A0AAE9CW41</accession>